<dbReference type="Pfam" id="PF10437">
    <property type="entry name" value="Lip_prot_lig_C"/>
    <property type="match status" value="1"/>
</dbReference>
<dbReference type="UniPathway" id="UPA00537">
    <property type="reaction ID" value="UER00594"/>
</dbReference>
<gene>
    <name evidence="9" type="ORF">CAAU_2168</name>
</gene>
<dbReference type="InterPro" id="IPR004562">
    <property type="entry name" value="LipoylTrfase_LipoateP_Ligase"/>
</dbReference>
<dbReference type="AlphaFoldDB" id="I7J638"/>
<dbReference type="CDD" id="cd16443">
    <property type="entry name" value="LplA"/>
    <property type="match status" value="1"/>
</dbReference>
<evidence type="ECO:0000256" key="7">
    <source>
        <dbReference type="ARBA" id="ARBA00048037"/>
    </source>
</evidence>
<organism evidence="9 10">
    <name type="scientific">Caloramator australicus RC3</name>
    <dbReference type="NCBI Taxonomy" id="857293"/>
    <lineage>
        <taxon>Bacteria</taxon>
        <taxon>Bacillati</taxon>
        <taxon>Bacillota</taxon>
        <taxon>Clostridia</taxon>
        <taxon>Eubacteriales</taxon>
        <taxon>Clostridiaceae</taxon>
        <taxon>Caloramator</taxon>
    </lineage>
</organism>
<keyword evidence="10" id="KW-1185">Reference proteome</keyword>
<dbReference type="GO" id="GO:0009249">
    <property type="term" value="P:protein lipoylation"/>
    <property type="evidence" value="ECO:0007669"/>
    <property type="project" value="InterPro"/>
</dbReference>
<evidence type="ECO:0000256" key="5">
    <source>
        <dbReference type="ARBA" id="ARBA00022741"/>
    </source>
</evidence>
<keyword evidence="6" id="KW-0067">ATP-binding</keyword>
<dbReference type="InterPro" id="IPR045864">
    <property type="entry name" value="aa-tRNA-synth_II/BPL/LPL"/>
</dbReference>
<protein>
    <recommendedName>
        <fullName evidence="3">lipoate--protein ligase</fullName>
        <ecNumber evidence="3">6.3.1.20</ecNumber>
    </recommendedName>
</protein>
<accession>I7J638</accession>
<dbReference type="PANTHER" id="PTHR12561">
    <property type="entry name" value="LIPOATE-PROTEIN LIGASE"/>
    <property type="match status" value="1"/>
</dbReference>
<evidence type="ECO:0000256" key="3">
    <source>
        <dbReference type="ARBA" id="ARBA00012367"/>
    </source>
</evidence>
<comment type="catalytic activity">
    <reaction evidence="7">
        <text>L-lysyl-[lipoyl-carrier protein] + (R)-lipoate + ATP = N(6)-[(R)-lipoyl]-L-lysyl-[lipoyl-carrier protein] + AMP + diphosphate + H(+)</text>
        <dbReference type="Rhea" id="RHEA:49288"/>
        <dbReference type="Rhea" id="RHEA-COMP:10500"/>
        <dbReference type="Rhea" id="RHEA-COMP:10502"/>
        <dbReference type="ChEBI" id="CHEBI:15378"/>
        <dbReference type="ChEBI" id="CHEBI:29969"/>
        <dbReference type="ChEBI" id="CHEBI:30616"/>
        <dbReference type="ChEBI" id="CHEBI:33019"/>
        <dbReference type="ChEBI" id="CHEBI:83088"/>
        <dbReference type="ChEBI" id="CHEBI:83099"/>
        <dbReference type="ChEBI" id="CHEBI:456215"/>
        <dbReference type="EC" id="6.3.1.20"/>
    </reaction>
</comment>
<dbReference type="EMBL" id="CAKP01000113">
    <property type="protein sequence ID" value="CCJ34252.1"/>
    <property type="molecule type" value="Genomic_DNA"/>
</dbReference>
<dbReference type="PROSITE" id="PS51733">
    <property type="entry name" value="BPL_LPL_CATALYTIC"/>
    <property type="match status" value="1"/>
</dbReference>
<dbReference type="RefSeq" id="WP_008909508.1">
    <property type="nucleotide sequence ID" value="NZ_CAKP01000113.1"/>
</dbReference>
<dbReference type="InterPro" id="IPR004143">
    <property type="entry name" value="BPL_LPL_catalytic"/>
</dbReference>
<dbReference type="Gene3D" id="3.30.390.50">
    <property type="entry name" value="CO dehydrogenase flavoprotein, C-terminal domain"/>
    <property type="match status" value="1"/>
</dbReference>
<dbReference type="PANTHER" id="PTHR12561:SF3">
    <property type="entry name" value="LIPOYLTRANSFERASE 1, MITOCHONDRIAL"/>
    <property type="match status" value="1"/>
</dbReference>
<dbReference type="NCBIfam" id="TIGR00545">
    <property type="entry name" value="lipoyltrans"/>
    <property type="match status" value="1"/>
</dbReference>
<dbReference type="GO" id="GO:0005737">
    <property type="term" value="C:cytoplasm"/>
    <property type="evidence" value="ECO:0007669"/>
    <property type="project" value="TreeGrafter"/>
</dbReference>
<evidence type="ECO:0000256" key="1">
    <source>
        <dbReference type="ARBA" id="ARBA00005085"/>
    </source>
</evidence>
<name>I7J638_9CLOT</name>
<dbReference type="Proteomes" id="UP000007652">
    <property type="component" value="Unassembled WGS sequence"/>
</dbReference>
<dbReference type="SUPFAM" id="SSF82649">
    <property type="entry name" value="SufE/NifU"/>
    <property type="match status" value="1"/>
</dbReference>
<sequence>MHRNIKPKIVFSKIYDPWFNLALEEAILNSINKGEIFLYIWQNDKTVIIGKNQNPWKECNITTLKRNGGKIARRITGGGAVYHDLGNVNFSFLVDKEQYDQTKQFNLILNAIKKLGINAELSGRNDIIANGRKFSGNAFYVDEHVGLHHGTILVNTDISRMIRYLNVSKEKIISKGIDSVKARVVNLKDIKPEITVEAIINRLIEEFKNVYGNNIEIVDPIAFNIEKFYEKHSSWEWIYGETPDFNISFSKRFIWGEIEFNLQLEKGKIVKSYVYSDAIETQVIEKINLAIKDLDFNFDTINESLRKIDIDADGKELINNIIDWLSNINI</sequence>
<dbReference type="GO" id="GO:0005524">
    <property type="term" value="F:ATP binding"/>
    <property type="evidence" value="ECO:0007669"/>
    <property type="project" value="UniProtKB-KW"/>
</dbReference>
<evidence type="ECO:0000313" key="10">
    <source>
        <dbReference type="Proteomes" id="UP000007652"/>
    </source>
</evidence>
<dbReference type="Pfam" id="PF21948">
    <property type="entry name" value="LplA-B_cat"/>
    <property type="match status" value="1"/>
</dbReference>
<dbReference type="InterPro" id="IPR019491">
    <property type="entry name" value="Lipoate_protein_ligase_C"/>
</dbReference>
<evidence type="ECO:0000256" key="2">
    <source>
        <dbReference type="ARBA" id="ARBA00005124"/>
    </source>
</evidence>
<dbReference type="EC" id="6.3.1.20" evidence="3"/>
<evidence type="ECO:0000259" key="8">
    <source>
        <dbReference type="PROSITE" id="PS51733"/>
    </source>
</evidence>
<dbReference type="GO" id="GO:0016979">
    <property type="term" value="F:lipoate-protein ligase activity"/>
    <property type="evidence" value="ECO:0007669"/>
    <property type="project" value="UniProtKB-EC"/>
</dbReference>
<reference evidence="9 10" key="1">
    <citation type="journal article" date="2011" name="J. Bacteriol.">
        <title>Draft genome sequence of Caloramator australicus strain RC3T, a thermoanaerobe from the Great Artesian Basin of Australia.</title>
        <authorList>
            <person name="Ogg C.D."/>
            <person name="Patel B.K.C."/>
        </authorList>
    </citation>
    <scope>NUCLEOTIDE SEQUENCE [LARGE SCALE GENOMIC DNA]</scope>
    <source>
        <strain evidence="9 10">RC3</strain>
    </source>
</reference>
<comment type="pathway">
    <text evidence="1">Protein modification; protein lipoylation via exogenous pathway; protein N(6)-(lipoyl)lysine from lipoate: step 2/2.</text>
</comment>
<comment type="pathway">
    <text evidence="2">Protein modification; protein lipoylation via exogenous pathway; protein N(6)-(lipoyl)lysine from lipoate: step 1/2.</text>
</comment>
<evidence type="ECO:0000256" key="4">
    <source>
        <dbReference type="ARBA" id="ARBA00022598"/>
    </source>
</evidence>
<dbReference type="Gene3D" id="3.30.930.10">
    <property type="entry name" value="Bira Bifunctional Protein, Domain 2"/>
    <property type="match status" value="1"/>
</dbReference>
<comment type="caution">
    <text evidence="9">The sequence shown here is derived from an EMBL/GenBank/DDBJ whole genome shotgun (WGS) entry which is preliminary data.</text>
</comment>
<evidence type="ECO:0000256" key="6">
    <source>
        <dbReference type="ARBA" id="ARBA00022840"/>
    </source>
</evidence>
<dbReference type="eggNOG" id="COG0095">
    <property type="taxonomic scope" value="Bacteria"/>
</dbReference>
<dbReference type="GO" id="GO:0017118">
    <property type="term" value="F:lipoyltransferase activity"/>
    <property type="evidence" value="ECO:0007669"/>
    <property type="project" value="TreeGrafter"/>
</dbReference>
<keyword evidence="4 9" id="KW-0436">Ligase</keyword>
<dbReference type="STRING" id="857293.CAAU_2168"/>
<feature type="domain" description="BPL/LPL catalytic" evidence="8">
    <location>
        <begin position="32"/>
        <end position="215"/>
    </location>
</feature>
<evidence type="ECO:0000313" key="9">
    <source>
        <dbReference type="EMBL" id="CCJ34252.1"/>
    </source>
</evidence>
<keyword evidence="5" id="KW-0547">Nucleotide-binding</keyword>
<dbReference type="SUPFAM" id="SSF55681">
    <property type="entry name" value="Class II aaRS and biotin synthetases"/>
    <property type="match status" value="1"/>
</dbReference>
<proteinExistence type="predicted"/>